<evidence type="ECO:0000313" key="3">
    <source>
        <dbReference type="Proteomes" id="UP000076400"/>
    </source>
</evidence>
<dbReference type="Pfam" id="PF12706">
    <property type="entry name" value="Lactamase_B_2"/>
    <property type="match status" value="1"/>
</dbReference>
<dbReference type="GO" id="GO:0016787">
    <property type="term" value="F:hydrolase activity"/>
    <property type="evidence" value="ECO:0007669"/>
    <property type="project" value="UniProtKB-KW"/>
</dbReference>
<gene>
    <name evidence="2" type="ORF">AUP43_01000</name>
</gene>
<evidence type="ECO:0000313" key="2">
    <source>
        <dbReference type="EMBL" id="KZD09790.1"/>
    </source>
</evidence>
<dbReference type="EMBL" id="LPXN01000094">
    <property type="protein sequence ID" value="KZD09790.1"/>
    <property type="molecule type" value="Genomic_DNA"/>
</dbReference>
<feature type="domain" description="Metallo-beta-lactamase" evidence="1">
    <location>
        <begin position="46"/>
        <end position="230"/>
    </location>
</feature>
<dbReference type="Gene3D" id="3.60.15.10">
    <property type="entry name" value="Ribonuclease Z/Hydroxyacylglutathione hydrolase-like"/>
    <property type="match status" value="1"/>
</dbReference>
<keyword evidence="2" id="KW-0378">Hydrolase</keyword>
<dbReference type="STRING" id="580166.AUP43_01000"/>
<dbReference type="PANTHER" id="PTHR42663">
    <property type="entry name" value="HYDROLASE C777.06C-RELATED-RELATED"/>
    <property type="match status" value="1"/>
</dbReference>
<organism evidence="2 3">
    <name type="scientific">Oceanibaculum pacificum</name>
    <dbReference type="NCBI Taxonomy" id="580166"/>
    <lineage>
        <taxon>Bacteria</taxon>
        <taxon>Pseudomonadati</taxon>
        <taxon>Pseudomonadota</taxon>
        <taxon>Alphaproteobacteria</taxon>
        <taxon>Rhodospirillales</taxon>
        <taxon>Oceanibaculaceae</taxon>
        <taxon>Oceanibaculum</taxon>
    </lineage>
</organism>
<dbReference type="OrthoDB" id="9781189at2"/>
<accession>A0A154W8E2</accession>
<evidence type="ECO:0000259" key="1">
    <source>
        <dbReference type="Pfam" id="PF12706"/>
    </source>
</evidence>
<dbReference type="AlphaFoldDB" id="A0A154W8E2"/>
<reference evidence="2 3" key="1">
    <citation type="submission" date="2015-12" db="EMBL/GenBank/DDBJ databases">
        <title>Genome sequence of Oceanibaculum pacificum MCCC 1A02656.</title>
        <authorList>
            <person name="Lu L."/>
            <person name="Lai Q."/>
            <person name="Shao Z."/>
            <person name="Qian P."/>
        </authorList>
    </citation>
    <scope>NUCLEOTIDE SEQUENCE [LARGE SCALE GENOMIC DNA]</scope>
    <source>
        <strain evidence="2 3">MCCC 1A02656</strain>
    </source>
</reference>
<dbReference type="CDD" id="cd16279">
    <property type="entry name" value="metallo-hydrolase-like_MBL-fold"/>
    <property type="match status" value="1"/>
</dbReference>
<comment type="caution">
    <text evidence="2">The sequence shown here is derived from an EMBL/GenBank/DDBJ whole genome shotgun (WGS) entry which is preliminary data.</text>
</comment>
<dbReference type="PANTHER" id="PTHR42663:SF6">
    <property type="entry name" value="HYDROLASE C777.06C-RELATED"/>
    <property type="match status" value="1"/>
</dbReference>
<dbReference type="InterPro" id="IPR036866">
    <property type="entry name" value="RibonucZ/Hydroxyglut_hydro"/>
</dbReference>
<protein>
    <submittedName>
        <fullName evidence="2">Hydrolase</fullName>
    </submittedName>
</protein>
<dbReference type="Proteomes" id="UP000076400">
    <property type="component" value="Unassembled WGS sequence"/>
</dbReference>
<sequence length="258" mass="28402">MRLTVLGCGSSTGVPVIGGGWGDCDPTNPKNRRRRASILLQHADTTLLVDTPPDLHDQLVDAEVRDITAILYTHAHADHLHGIDEVRGINLLVNRWVDCYADAPTLAAINARFAYVFRPIEKDYFYKPCLTPHVIDGPFTVGAVRVTPFDQDHGFSNSLGFRFDMPDGTSAAYSTDVVTLSDAALELVAGVDVWVVDCLRFEPHPTHSHFDRTMGWVARVKPGRAILHHMNHQADYQALLDACPPGVEPGYDGLIVDI</sequence>
<proteinExistence type="predicted"/>
<name>A0A154W8E2_9PROT</name>
<dbReference type="SUPFAM" id="SSF56281">
    <property type="entry name" value="Metallo-hydrolase/oxidoreductase"/>
    <property type="match status" value="1"/>
</dbReference>
<dbReference type="InterPro" id="IPR001279">
    <property type="entry name" value="Metallo-B-lactamas"/>
</dbReference>
<dbReference type="RefSeq" id="WP_067554142.1">
    <property type="nucleotide sequence ID" value="NZ_LPXN01000094.1"/>
</dbReference>
<keyword evidence="3" id="KW-1185">Reference proteome</keyword>